<comment type="caution">
    <text evidence="2">The sequence shown here is derived from an EMBL/GenBank/DDBJ whole genome shotgun (WGS) entry which is preliminary data.</text>
</comment>
<evidence type="ECO:0000313" key="2">
    <source>
        <dbReference type="EMBL" id="CAF1472980.1"/>
    </source>
</evidence>
<keyword evidence="6" id="KW-1185">Reference proteome</keyword>
<dbReference type="Proteomes" id="UP000663829">
    <property type="component" value="Unassembled WGS sequence"/>
</dbReference>
<dbReference type="EMBL" id="CAJNOQ010020643">
    <property type="protein sequence ID" value="CAF1472980.1"/>
    <property type="molecule type" value="Genomic_DNA"/>
</dbReference>
<feature type="compositionally biased region" description="Low complexity" evidence="1">
    <location>
        <begin position="8"/>
        <end position="23"/>
    </location>
</feature>
<dbReference type="AlphaFoldDB" id="A0A815R7K0"/>
<dbReference type="EMBL" id="CAJOBA010065726">
    <property type="protein sequence ID" value="CAF4360363.1"/>
    <property type="molecule type" value="Genomic_DNA"/>
</dbReference>
<evidence type="ECO:0000313" key="6">
    <source>
        <dbReference type="Proteomes" id="UP000663829"/>
    </source>
</evidence>
<protein>
    <submittedName>
        <fullName evidence="2">Uncharacterized protein</fullName>
    </submittedName>
</protein>
<evidence type="ECO:0000313" key="5">
    <source>
        <dbReference type="EMBL" id="CAF4360363.1"/>
    </source>
</evidence>
<dbReference type="OrthoDB" id="5963120at2759"/>
<dbReference type="EMBL" id="CAJOBC010086110">
    <property type="protein sequence ID" value="CAF4340024.1"/>
    <property type="molecule type" value="Genomic_DNA"/>
</dbReference>
<organism evidence="2 6">
    <name type="scientific">Didymodactylos carnosus</name>
    <dbReference type="NCBI Taxonomy" id="1234261"/>
    <lineage>
        <taxon>Eukaryota</taxon>
        <taxon>Metazoa</taxon>
        <taxon>Spiralia</taxon>
        <taxon>Gnathifera</taxon>
        <taxon>Rotifera</taxon>
        <taxon>Eurotatoria</taxon>
        <taxon>Bdelloidea</taxon>
        <taxon>Philodinida</taxon>
        <taxon>Philodinidae</taxon>
        <taxon>Didymodactylos</taxon>
    </lineage>
</organism>
<reference evidence="2" key="1">
    <citation type="submission" date="2021-02" db="EMBL/GenBank/DDBJ databases">
        <authorList>
            <person name="Nowell W R."/>
        </authorList>
    </citation>
    <scope>NUCLEOTIDE SEQUENCE</scope>
</reference>
<sequence length="166" mass="17519">MVIRLTQGSSYGSSGGDTTATTAPDSATPIAASVYLPSPCNNYSTIADPTRLITSAGGLACDNTFFTTVAATPNYIRFIAPGGTQLATSPPNNANGNVCGTQVAGWTNVTYPSVAGQTVNAFVNYAYQGNPSYGYQYWVVVINCNGFYVFGIWAPPNCDYRYCTEP</sequence>
<evidence type="ECO:0000313" key="3">
    <source>
        <dbReference type="EMBL" id="CAF1566968.1"/>
    </source>
</evidence>
<proteinExistence type="predicted"/>
<evidence type="ECO:0000256" key="1">
    <source>
        <dbReference type="SAM" id="MobiDB-lite"/>
    </source>
</evidence>
<dbReference type="Proteomes" id="UP000681722">
    <property type="component" value="Unassembled WGS sequence"/>
</dbReference>
<dbReference type="EMBL" id="CAJNOK010042990">
    <property type="protein sequence ID" value="CAF1566968.1"/>
    <property type="molecule type" value="Genomic_DNA"/>
</dbReference>
<dbReference type="Proteomes" id="UP000682733">
    <property type="component" value="Unassembled WGS sequence"/>
</dbReference>
<feature type="region of interest" description="Disordered" evidence="1">
    <location>
        <begin position="1"/>
        <end position="23"/>
    </location>
</feature>
<gene>
    <name evidence="2" type="ORF">GPM918_LOCUS35532</name>
    <name evidence="3" type="ORF">OVA965_LOCUS40136</name>
    <name evidence="4" type="ORF">SRO942_LOCUS36249</name>
    <name evidence="5" type="ORF">TMI583_LOCUS41535</name>
</gene>
<name>A0A815R7K0_9BILA</name>
<accession>A0A815R7K0</accession>
<evidence type="ECO:0000313" key="4">
    <source>
        <dbReference type="EMBL" id="CAF4340024.1"/>
    </source>
</evidence>
<dbReference type="Proteomes" id="UP000677228">
    <property type="component" value="Unassembled WGS sequence"/>
</dbReference>